<comment type="caution">
    <text evidence="4">The sequence shown here is derived from an EMBL/GenBank/DDBJ whole genome shotgun (WGS) entry which is preliminary data.</text>
</comment>
<evidence type="ECO:0000313" key="4">
    <source>
        <dbReference type="EMBL" id="KAK3795098.1"/>
    </source>
</evidence>
<dbReference type="GO" id="GO:0008083">
    <property type="term" value="F:growth factor activity"/>
    <property type="evidence" value="ECO:0007669"/>
    <property type="project" value="InterPro"/>
</dbReference>
<organism evidence="4 5">
    <name type="scientific">Elysia crispata</name>
    <name type="common">lettuce slug</name>
    <dbReference type="NCBI Taxonomy" id="231223"/>
    <lineage>
        <taxon>Eukaryota</taxon>
        <taxon>Metazoa</taxon>
        <taxon>Spiralia</taxon>
        <taxon>Lophotrochozoa</taxon>
        <taxon>Mollusca</taxon>
        <taxon>Gastropoda</taxon>
        <taxon>Heterobranchia</taxon>
        <taxon>Euthyneura</taxon>
        <taxon>Panpulmonata</taxon>
        <taxon>Sacoglossa</taxon>
        <taxon>Placobranchoidea</taxon>
        <taxon>Plakobranchidae</taxon>
        <taxon>Elysia</taxon>
    </lineage>
</organism>
<name>A0AAE1AW58_9GAST</name>
<evidence type="ECO:0000256" key="1">
    <source>
        <dbReference type="SAM" id="MobiDB-lite"/>
    </source>
</evidence>
<dbReference type="SUPFAM" id="SSF57501">
    <property type="entry name" value="Cystine-knot cytokines"/>
    <property type="match status" value="1"/>
</dbReference>
<feature type="compositionally biased region" description="Polar residues" evidence="1">
    <location>
        <begin position="882"/>
        <end position="894"/>
    </location>
</feature>
<feature type="compositionally biased region" description="Polar residues" evidence="1">
    <location>
        <begin position="912"/>
        <end position="928"/>
    </location>
</feature>
<protein>
    <recommendedName>
        <fullName evidence="3">Platelet-derived growth factor (PDGF) family profile domain-containing protein</fullName>
    </recommendedName>
</protein>
<feature type="domain" description="Platelet-derived growth factor (PDGF) family profile" evidence="3">
    <location>
        <begin position="633"/>
        <end position="708"/>
    </location>
</feature>
<keyword evidence="2" id="KW-0472">Membrane</keyword>
<evidence type="ECO:0000259" key="3">
    <source>
        <dbReference type="PROSITE" id="PS50278"/>
    </source>
</evidence>
<sequence length="991" mass="110087">MLRRRKVLEKTRVQDLGRACDPVIKQRMVSKDSQLCSVMRLFLLPRLSPLILLLVLSGIMTYAIIHLLSKRQMSLDHKLETPSRTRHLGAPSAKGVSQSPVRLPYFRESHGSGEVETRPRPSRRRVRRHDKALRLPEVKLRAIPVKELTEKLETVRSSADLVRLFLDRELTDQQIHTWVKLYAVRSNYGSDTNRKPRQRFIRAVQDGPSEAPHDVFVNIEDSKQDNKNESHMMLNQTTGKSEAGGMKYKTIPGEISGSLLISENKIQSTKTFDTKEMSSTAVLERFPSTLNNFDTMLWSKVSKEISSSETAKVLHTSNAQSSSIMHFQNVSSPTAGDSSTSSQTNAMPELSTSYPNLAADSLNGIENVELLSTSSQPNATPLYSTGVSNTVTDTQSFRGSFATSHSIHEKALKSSMIKDGFSIMPQLLTSSVQKMSTAAEALPKQTITPTKTLKSGSSNQEYPNTPFKVNSTFQEVSINSSTADNLTKSSQTLNSTTPNNSKKTSNDNSYKIEIYNVTRGITSGTAPFLTSTDKTTRAAWKGRKIVTSRPKITRKHGTRRPYVSQSVADRMIPDELAKTPDEYNRERIQKGFLAESDEAFAAAFYHLDGGYNHDDYSCRQPQKFVERVVLPVFASIRIWPNCVLLHRCLPSSGCCPPTMTCGPKKIDVVHIPFMVFTIYDLRAHLEPTEAFFFSFFNHTECICQMVEDIPRFEGCQKLCPAPFQSAIVGPFCLCDCLSNGQSDEEYCKEIKGGARTLPKIGTECIRSGKCYPPLCEVGDFNVSTSYCPLSDDYALPASFFGHNPSLHRHYRVHLRLRPRPTTVPPSSVNASLTNSTATVGNSTSQDATNCRESSSEGCTTAPTIIKSKTNLQVTGNDGLKNENPTTLAPKTATRQLPAVEDSDRRPALDAPQASQLQQSTTEKSTSVETPGDFPDFSEPTPNPEEVDYYSDEGDGDDDELPYYSEKKLEEIYSRLHSSEIPSSSQTHDDQS</sequence>
<proteinExistence type="predicted"/>
<dbReference type="InterPro" id="IPR000072">
    <property type="entry name" value="PDGF/VEGF_dom"/>
</dbReference>
<dbReference type="GO" id="GO:0016020">
    <property type="term" value="C:membrane"/>
    <property type="evidence" value="ECO:0007669"/>
    <property type="project" value="InterPro"/>
</dbReference>
<evidence type="ECO:0000313" key="5">
    <source>
        <dbReference type="Proteomes" id="UP001283361"/>
    </source>
</evidence>
<dbReference type="PANTHER" id="PTHR21719">
    <property type="entry name" value="FI06402P-RELATED"/>
    <property type="match status" value="1"/>
</dbReference>
<feature type="compositionally biased region" description="Low complexity" evidence="1">
    <location>
        <begin position="331"/>
        <end position="342"/>
    </location>
</feature>
<accession>A0AAE1AW58</accession>
<feature type="transmembrane region" description="Helical" evidence="2">
    <location>
        <begin position="47"/>
        <end position="68"/>
    </location>
</feature>
<dbReference type="InterPro" id="IPR029034">
    <property type="entry name" value="Cystine-knot_cytokine"/>
</dbReference>
<dbReference type="Gene3D" id="2.10.90.10">
    <property type="entry name" value="Cystine-knot cytokines"/>
    <property type="match status" value="1"/>
</dbReference>
<feature type="compositionally biased region" description="Acidic residues" evidence="1">
    <location>
        <begin position="944"/>
        <end position="960"/>
    </location>
</feature>
<dbReference type="Proteomes" id="UP001283361">
    <property type="component" value="Unassembled WGS sequence"/>
</dbReference>
<dbReference type="AlphaFoldDB" id="A0AAE1AW58"/>
<keyword evidence="2" id="KW-0812">Transmembrane</keyword>
<reference evidence="4" key="1">
    <citation type="journal article" date="2023" name="G3 (Bethesda)">
        <title>A reference genome for the long-term kleptoplast-retaining sea slug Elysia crispata morphotype clarki.</title>
        <authorList>
            <person name="Eastman K.E."/>
            <person name="Pendleton A.L."/>
            <person name="Shaikh M.A."/>
            <person name="Suttiyut T."/>
            <person name="Ogas R."/>
            <person name="Tomko P."/>
            <person name="Gavelis G."/>
            <person name="Widhalm J.R."/>
            <person name="Wisecaver J.H."/>
        </authorList>
    </citation>
    <scope>NUCLEOTIDE SEQUENCE</scope>
    <source>
        <strain evidence="4">ECLA1</strain>
    </source>
</reference>
<feature type="region of interest" description="Disordered" evidence="1">
    <location>
        <begin position="440"/>
        <end position="467"/>
    </location>
</feature>
<gene>
    <name evidence="4" type="ORF">RRG08_028300</name>
</gene>
<keyword evidence="5" id="KW-1185">Reference proteome</keyword>
<feature type="compositionally biased region" description="Polar residues" evidence="1">
    <location>
        <begin position="445"/>
        <end position="467"/>
    </location>
</feature>
<evidence type="ECO:0000256" key="2">
    <source>
        <dbReference type="SAM" id="Phobius"/>
    </source>
</evidence>
<feature type="compositionally biased region" description="Polar residues" evidence="1">
    <location>
        <begin position="829"/>
        <end position="875"/>
    </location>
</feature>
<feature type="compositionally biased region" description="Polar residues" evidence="1">
    <location>
        <begin position="343"/>
        <end position="353"/>
    </location>
</feature>
<feature type="region of interest" description="Disordered" evidence="1">
    <location>
        <begin position="482"/>
        <end position="507"/>
    </location>
</feature>
<feature type="region of interest" description="Disordered" evidence="1">
    <location>
        <begin position="818"/>
        <end position="967"/>
    </location>
</feature>
<dbReference type="EMBL" id="JAWDGP010001078">
    <property type="protein sequence ID" value="KAK3795098.1"/>
    <property type="molecule type" value="Genomic_DNA"/>
</dbReference>
<dbReference type="PANTHER" id="PTHR21719:SF1">
    <property type="entry name" value="FI06402P-RELATED"/>
    <property type="match status" value="1"/>
</dbReference>
<keyword evidence="2" id="KW-1133">Transmembrane helix</keyword>
<dbReference type="PROSITE" id="PS50278">
    <property type="entry name" value="PDGF_2"/>
    <property type="match status" value="1"/>
</dbReference>
<feature type="region of interest" description="Disordered" evidence="1">
    <location>
        <begin position="329"/>
        <end position="353"/>
    </location>
</feature>